<dbReference type="InterPro" id="IPR011990">
    <property type="entry name" value="TPR-like_helical_dom_sf"/>
</dbReference>
<reference evidence="1 2" key="1">
    <citation type="submission" date="2017-04" db="EMBL/GenBank/DDBJ databases">
        <title>Novel microbial lineages endemic to geothermal iron-oxide mats fill important gaps in the evolutionary history of Archaea.</title>
        <authorList>
            <person name="Jay Z.J."/>
            <person name="Beam J.P."/>
            <person name="Dlakic M."/>
            <person name="Rusch D.B."/>
            <person name="Kozubal M.A."/>
            <person name="Inskeep W.P."/>
        </authorList>
    </citation>
    <scope>NUCLEOTIDE SEQUENCE [LARGE SCALE GENOMIC DNA]</scope>
    <source>
        <strain evidence="1">OSP_D</strain>
    </source>
</reference>
<sequence length="321" mass="35046">MEGEVEELLYDVVSLMEEGGVFAVLPVMDRLGVDSLPREWRGVGRAIRAQLLSSEGLAAEALKEAVRAFGEWVSAPAEVKRLRWAHAEVLIALAKASVSYGRYDLALSFARRSIRLRDTVRARLIASTCLSAMGRGAEALAEAEAAFEKLPSMDTCRAVAWSLVAAGKPREALRFLRSEDFGLGARIDILRILLLLHNRRELEEELAEFVDHEEDSSGEYISKAVFLIGFGYPNLALHAAKRGEEEAANPVEFFIARAVRADALIALGREAEAASLLAEGEPPEGVEKANLSAIISKPTMSLLDRLWGGRFTGKNMGTTHS</sequence>
<name>A0A2R6ALD1_9ARCH</name>
<protein>
    <recommendedName>
        <fullName evidence="3">MalT-like TPR region domain-containing protein</fullName>
    </recommendedName>
</protein>
<organism evidence="1 2">
    <name type="scientific">Candidatus Marsarchaeota G2 archaeon OSP_D</name>
    <dbReference type="NCBI Taxonomy" id="1978157"/>
    <lineage>
        <taxon>Archaea</taxon>
        <taxon>Candidatus Marsarchaeota</taxon>
        <taxon>Candidatus Marsarchaeota group 2</taxon>
    </lineage>
</organism>
<dbReference type="SUPFAM" id="SSF48452">
    <property type="entry name" value="TPR-like"/>
    <property type="match status" value="1"/>
</dbReference>
<dbReference type="AlphaFoldDB" id="A0A2R6ALD1"/>
<proteinExistence type="predicted"/>
<dbReference type="Proteomes" id="UP000240322">
    <property type="component" value="Unassembled WGS sequence"/>
</dbReference>
<evidence type="ECO:0000313" key="2">
    <source>
        <dbReference type="Proteomes" id="UP000240322"/>
    </source>
</evidence>
<dbReference type="Gene3D" id="1.25.40.10">
    <property type="entry name" value="Tetratricopeptide repeat domain"/>
    <property type="match status" value="1"/>
</dbReference>
<dbReference type="EMBL" id="NEXE01000178">
    <property type="protein sequence ID" value="PSN87194.1"/>
    <property type="molecule type" value="Genomic_DNA"/>
</dbReference>
<evidence type="ECO:0008006" key="3">
    <source>
        <dbReference type="Google" id="ProtNLM"/>
    </source>
</evidence>
<evidence type="ECO:0000313" key="1">
    <source>
        <dbReference type="EMBL" id="PSN87194.1"/>
    </source>
</evidence>
<accession>A0A2R6ALD1</accession>
<gene>
    <name evidence="1" type="ORF">B9Q03_10985</name>
</gene>
<comment type="caution">
    <text evidence="1">The sequence shown here is derived from an EMBL/GenBank/DDBJ whole genome shotgun (WGS) entry which is preliminary data.</text>
</comment>